<evidence type="ECO:0000256" key="1">
    <source>
        <dbReference type="SAM" id="Coils"/>
    </source>
</evidence>
<comment type="caution">
    <text evidence="3">The sequence shown here is derived from an EMBL/GenBank/DDBJ whole genome shotgun (WGS) entry which is preliminary data.</text>
</comment>
<dbReference type="EMBL" id="JABWMJ010000006">
    <property type="protein sequence ID" value="NUZ06732.1"/>
    <property type="molecule type" value="Genomic_DNA"/>
</dbReference>
<feature type="coiled-coil region" evidence="1">
    <location>
        <begin position="57"/>
        <end position="95"/>
    </location>
</feature>
<evidence type="ECO:0000313" key="4">
    <source>
        <dbReference type="Proteomes" id="UP000529637"/>
    </source>
</evidence>
<accession>A0A7Y6NP18</accession>
<feature type="region of interest" description="Disordered" evidence="2">
    <location>
        <begin position="156"/>
        <end position="178"/>
    </location>
</feature>
<sequence length="178" mass="19220">MSGARLSLPHGGCSAWFGAVKWSSLFLTIALTACDASTGSDGAASGHASPDIVVSMATEEDNQRSELKVEIEVAKAEFEEKSEELSAAVQDLDHNRWAEQMTEIRHRLQEADDSLTALEGLKPGDPAVMAARDHLDTMAGHMDRLKIENWRHVAPDLSESSSEFEDAAEAVSAEPAEE</sequence>
<reference evidence="3 4" key="1">
    <citation type="submission" date="2020-06" db="EMBL/GenBank/DDBJ databases">
        <title>Schlegella sp. ID0723 isolated from air conditioner.</title>
        <authorList>
            <person name="Kim D.Y."/>
            <person name="Kim D.-U."/>
        </authorList>
    </citation>
    <scope>NUCLEOTIDE SEQUENCE [LARGE SCALE GENOMIC DNA]</scope>
    <source>
        <strain evidence="3 4">ID0723</strain>
    </source>
</reference>
<dbReference type="PROSITE" id="PS51257">
    <property type="entry name" value="PROKAR_LIPOPROTEIN"/>
    <property type="match status" value="1"/>
</dbReference>
<keyword evidence="1" id="KW-0175">Coiled coil</keyword>
<evidence type="ECO:0000256" key="2">
    <source>
        <dbReference type="SAM" id="MobiDB-lite"/>
    </source>
</evidence>
<gene>
    <name evidence="3" type="ORF">HQN59_13265</name>
</gene>
<protein>
    <submittedName>
        <fullName evidence="3">Uncharacterized protein</fullName>
    </submittedName>
</protein>
<dbReference type="RefSeq" id="WP_176069595.1">
    <property type="nucleotide sequence ID" value="NZ_JABWMJ010000006.1"/>
</dbReference>
<dbReference type="Proteomes" id="UP000529637">
    <property type="component" value="Unassembled WGS sequence"/>
</dbReference>
<keyword evidence="4" id="KW-1185">Reference proteome</keyword>
<proteinExistence type="predicted"/>
<organism evidence="3 4">
    <name type="scientific">Piscinibacter koreensis</name>
    <dbReference type="NCBI Taxonomy" id="2742824"/>
    <lineage>
        <taxon>Bacteria</taxon>
        <taxon>Pseudomonadati</taxon>
        <taxon>Pseudomonadota</taxon>
        <taxon>Betaproteobacteria</taxon>
        <taxon>Burkholderiales</taxon>
        <taxon>Sphaerotilaceae</taxon>
        <taxon>Piscinibacter</taxon>
    </lineage>
</organism>
<feature type="compositionally biased region" description="Low complexity" evidence="2">
    <location>
        <begin position="169"/>
        <end position="178"/>
    </location>
</feature>
<dbReference type="AlphaFoldDB" id="A0A7Y6NP18"/>
<name>A0A7Y6NP18_9BURK</name>
<evidence type="ECO:0000313" key="3">
    <source>
        <dbReference type="EMBL" id="NUZ06732.1"/>
    </source>
</evidence>